<gene>
    <name evidence="1" type="ORF">L596_001186</name>
</gene>
<dbReference type="EMBL" id="AZBU02000001">
    <property type="protein sequence ID" value="TMS33448.1"/>
    <property type="molecule type" value="Genomic_DNA"/>
</dbReference>
<comment type="caution">
    <text evidence="1">The sequence shown here is derived from an EMBL/GenBank/DDBJ whole genome shotgun (WGS) entry which is preliminary data.</text>
</comment>
<accession>A0A4U8UPK1</accession>
<protein>
    <submittedName>
        <fullName evidence="1">Uncharacterized protein</fullName>
    </submittedName>
</protein>
<reference evidence="1 2" key="1">
    <citation type="journal article" date="2015" name="Genome Biol.">
        <title>Comparative genomics of Steinernema reveals deeply conserved gene regulatory networks.</title>
        <authorList>
            <person name="Dillman A.R."/>
            <person name="Macchietto M."/>
            <person name="Porter C.F."/>
            <person name="Rogers A."/>
            <person name="Williams B."/>
            <person name="Antoshechkin I."/>
            <person name="Lee M.M."/>
            <person name="Goodwin Z."/>
            <person name="Lu X."/>
            <person name="Lewis E.E."/>
            <person name="Goodrich-Blair H."/>
            <person name="Stock S.P."/>
            <person name="Adams B.J."/>
            <person name="Sternberg P.W."/>
            <person name="Mortazavi A."/>
        </authorList>
    </citation>
    <scope>NUCLEOTIDE SEQUENCE [LARGE SCALE GENOMIC DNA]</scope>
    <source>
        <strain evidence="1 2">ALL</strain>
    </source>
</reference>
<dbReference type="AlphaFoldDB" id="A0A4U8UPK1"/>
<name>A0A4U8UPK1_STECR</name>
<keyword evidence="2" id="KW-1185">Reference proteome</keyword>
<sequence>MEESSVRTSKTTTHSAATGPTVDVCATQRLLFTTTLVPPARHPRLKAITSEDGVINRPNRSPLLNTHLLLSAMTPHVDTACTSLLLPQQPILSTFKMSKKPFLSLDHLRNPCVCR</sequence>
<organism evidence="1 2">
    <name type="scientific">Steinernema carpocapsae</name>
    <name type="common">Entomopathogenic nematode</name>
    <dbReference type="NCBI Taxonomy" id="34508"/>
    <lineage>
        <taxon>Eukaryota</taxon>
        <taxon>Metazoa</taxon>
        <taxon>Ecdysozoa</taxon>
        <taxon>Nematoda</taxon>
        <taxon>Chromadorea</taxon>
        <taxon>Rhabditida</taxon>
        <taxon>Tylenchina</taxon>
        <taxon>Panagrolaimomorpha</taxon>
        <taxon>Strongyloidoidea</taxon>
        <taxon>Steinernematidae</taxon>
        <taxon>Steinernema</taxon>
    </lineage>
</organism>
<evidence type="ECO:0000313" key="1">
    <source>
        <dbReference type="EMBL" id="TMS33448.1"/>
    </source>
</evidence>
<dbReference type="Proteomes" id="UP000298663">
    <property type="component" value="Unassembled WGS sequence"/>
</dbReference>
<proteinExistence type="predicted"/>
<evidence type="ECO:0000313" key="2">
    <source>
        <dbReference type="Proteomes" id="UP000298663"/>
    </source>
</evidence>
<reference evidence="1 2" key="2">
    <citation type="journal article" date="2019" name="G3 (Bethesda)">
        <title>Hybrid Assembly of the Genome of the Entomopathogenic Nematode Steinernema carpocapsae Identifies the X-Chromosome.</title>
        <authorList>
            <person name="Serra L."/>
            <person name="Macchietto M."/>
            <person name="Macias-Munoz A."/>
            <person name="McGill C.J."/>
            <person name="Rodriguez I.M."/>
            <person name="Rodriguez B."/>
            <person name="Murad R."/>
            <person name="Mortazavi A."/>
        </authorList>
    </citation>
    <scope>NUCLEOTIDE SEQUENCE [LARGE SCALE GENOMIC DNA]</scope>
    <source>
        <strain evidence="1 2">ALL</strain>
    </source>
</reference>